<dbReference type="AlphaFoldDB" id="A0A5B2WY97"/>
<name>A0A5B2WY97_9PSEU</name>
<organism evidence="1 2">
    <name type="scientific">Solihabitans fulvus</name>
    <dbReference type="NCBI Taxonomy" id="1892852"/>
    <lineage>
        <taxon>Bacteria</taxon>
        <taxon>Bacillati</taxon>
        <taxon>Actinomycetota</taxon>
        <taxon>Actinomycetes</taxon>
        <taxon>Pseudonocardiales</taxon>
        <taxon>Pseudonocardiaceae</taxon>
        <taxon>Solihabitans</taxon>
    </lineage>
</organism>
<dbReference type="InterPro" id="IPR025447">
    <property type="entry name" value="DUF4192"/>
</dbReference>
<dbReference type="EMBL" id="VUOB01000059">
    <property type="protein sequence ID" value="KAA2254887.1"/>
    <property type="molecule type" value="Genomic_DNA"/>
</dbReference>
<reference evidence="1 2" key="2">
    <citation type="submission" date="2019-09" db="EMBL/GenBank/DDBJ databases">
        <authorList>
            <person name="Jin C."/>
        </authorList>
    </citation>
    <scope>NUCLEOTIDE SEQUENCE [LARGE SCALE GENOMIC DNA]</scope>
    <source>
        <strain evidence="1 2">AN110305</strain>
    </source>
</reference>
<accession>A0A5B2WY97</accession>
<dbReference type="Proteomes" id="UP000323454">
    <property type="component" value="Unassembled WGS sequence"/>
</dbReference>
<sequence>MVHCGRMRTPLRHRVCLTRPAEMIAAVPHLLGFHPENSLILITLRGEGAADVGPTMRIDLPPPRNRHAVTEQFVAVVRRQNASAAVLIVIGGGGADPPDDVPHSDLIAALDSALGAAGVPVMHAAWAESTAAGAAWCCYHESGCGGALPDPKETVLAAANAVEGSVTFANREELAALVRLDDDRPAMNRRSNELEQAAWQVEQAGGRMSRAAARQALLRVHDAVAAANVGDVVLGDDEVVRLAAALSDSRVRDACLATAGGEHAAAAERLWLALTRSTPPPERAQPATLLAFSAYLRGDGALASIALEQAEAAMPGHRLAGLLRHSLDFGLPPGRLTVIVADAAADAEALLGGPTG</sequence>
<reference evidence="1 2" key="1">
    <citation type="submission" date="2019-09" db="EMBL/GenBank/DDBJ databases">
        <title>Goodfellowia gen. nov., a new genus of the Pseudonocardineae related to Actinoalloteichus, containing Goodfellowia coeruleoviolacea gen. nov., comb. nov. gen. nov., comb. nov.</title>
        <authorList>
            <person name="Labeda D."/>
        </authorList>
    </citation>
    <scope>NUCLEOTIDE SEQUENCE [LARGE SCALE GENOMIC DNA]</scope>
    <source>
        <strain evidence="1 2">AN110305</strain>
    </source>
</reference>
<protein>
    <submittedName>
        <fullName evidence="1">DUF4192 domain-containing protein</fullName>
    </submittedName>
</protein>
<comment type="caution">
    <text evidence="1">The sequence shown here is derived from an EMBL/GenBank/DDBJ whole genome shotgun (WGS) entry which is preliminary data.</text>
</comment>
<evidence type="ECO:0000313" key="2">
    <source>
        <dbReference type="Proteomes" id="UP000323454"/>
    </source>
</evidence>
<keyword evidence="2" id="KW-1185">Reference proteome</keyword>
<dbReference type="Pfam" id="PF13830">
    <property type="entry name" value="DUF4192"/>
    <property type="match status" value="1"/>
</dbReference>
<gene>
    <name evidence="1" type="ORF">F0L68_29340</name>
</gene>
<proteinExistence type="predicted"/>
<dbReference type="OrthoDB" id="3264463at2"/>
<evidence type="ECO:0000313" key="1">
    <source>
        <dbReference type="EMBL" id="KAA2254887.1"/>
    </source>
</evidence>